<reference evidence="2" key="1">
    <citation type="journal article" date="2012" name="MBio">
        <title>Comparative genome analysis of Trichophyton rubrum and related dermatophytes reveals candidate genes involved in infection.</title>
        <authorList>
            <person name="Martinez D.A."/>
            <person name="Oliver B.G."/>
            <person name="Graeser Y."/>
            <person name="Goldberg J.M."/>
            <person name="Li W."/>
            <person name="Martinez-Rossi N.M."/>
            <person name="Monod M."/>
            <person name="Shelest E."/>
            <person name="Barton R.C."/>
            <person name="Birch E."/>
            <person name="Brakhage A.A."/>
            <person name="Chen Z."/>
            <person name="Gurr S.J."/>
            <person name="Heiman D."/>
            <person name="Heitman J."/>
            <person name="Kosti I."/>
            <person name="Rossi A."/>
            <person name="Saif S."/>
            <person name="Samalova M."/>
            <person name="Saunders C.W."/>
            <person name="Shea T."/>
            <person name="Summerbell R.C."/>
            <person name="Xu J."/>
            <person name="Young S."/>
            <person name="Zeng Q."/>
            <person name="Birren B.W."/>
            <person name="Cuomo C.A."/>
            <person name="White T.C."/>
        </authorList>
    </citation>
    <scope>NUCLEOTIDE SEQUENCE [LARGE SCALE GENOMIC DNA]</scope>
    <source>
        <strain evidence="2">ATCC MYA-4604 / CBS 118893</strain>
    </source>
</reference>
<proteinExistence type="predicted"/>
<sequence>MGRRKQYIHDWVGDRFDNHKFTFSDQSQWLTYNKISEKGFVIDYADEEPLAKNQAVYNCRQTKGPSGPI</sequence>
<dbReference type="OMA" id="NQAVYNC"/>
<dbReference type="GeneID" id="10028350"/>
<evidence type="ECO:0000313" key="2">
    <source>
        <dbReference type="Proteomes" id="UP000002669"/>
    </source>
</evidence>
<accession>E4UX75</accession>
<evidence type="ECO:0000313" key="1">
    <source>
        <dbReference type="EMBL" id="EFR02662.1"/>
    </source>
</evidence>
<name>E4UX75_ARTGP</name>
<keyword evidence="2" id="KW-1185">Reference proteome</keyword>
<dbReference type="AlphaFoldDB" id="E4UX75"/>
<dbReference type="InParanoid" id="E4UX75"/>
<protein>
    <submittedName>
        <fullName evidence="1">Uncharacterized protein</fullName>
    </submittedName>
</protein>
<dbReference type="VEuPathDB" id="FungiDB:MGYG_05659"/>
<dbReference type="RefSeq" id="XP_003173073.1">
    <property type="nucleotide sequence ID" value="XM_003173025.1"/>
</dbReference>
<dbReference type="Proteomes" id="UP000002669">
    <property type="component" value="Unassembled WGS sequence"/>
</dbReference>
<dbReference type="HOGENOM" id="CLU_2775472_0_0_1"/>
<dbReference type="EMBL" id="DS989825">
    <property type="protein sequence ID" value="EFR02662.1"/>
    <property type="molecule type" value="Genomic_DNA"/>
</dbReference>
<gene>
    <name evidence="1" type="ORF">MGYG_05659</name>
</gene>
<organism evidence="2">
    <name type="scientific">Arthroderma gypseum (strain ATCC MYA-4604 / CBS 118893)</name>
    <name type="common">Microsporum gypseum</name>
    <dbReference type="NCBI Taxonomy" id="535722"/>
    <lineage>
        <taxon>Eukaryota</taxon>
        <taxon>Fungi</taxon>
        <taxon>Dikarya</taxon>
        <taxon>Ascomycota</taxon>
        <taxon>Pezizomycotina</taxon>
        <taxon>Eurotiomycetes</taxon>
        <taxon>Eurotiomycetidae</taxon>
        <taxon>Onygenales</taxon>
        <taxon>Arthrodermataceae</taxon>
        <taxon>Nannizzia</taxon>
    </lineage>
</organism>